<dbReference type="SUPFAM" id="SSF52540">
    <property type="entry name" value="P-loop containing nucleoside triphosphate hydrolases"/>
    <property type="match status" value="1"/>
</dbReference>
<dbReference type="Pfam" id="PF10431">
    <property type="entry name" value="ClpB_D2-small"/>
    <property type="match status" value="1"/>
</dbReference>
<keyword evidence="4" id="KW-0378">Hydrolase</keyword>
<evidence type="ECO:0000259" key="3">
    <source>
        <dbReference type="SMART" id="SM01086"/>
    </source>
</evidence>
<keyword evidence="4" id="KW-0645">Protease</keyword>
<dbReference type="EMBL" id="UGXT01000002">
    <property type="protein sequence ID" value="SUH38402.1"/>
    <property type="molecule type" value="Genomic_DNA"/>
</dbReference>
<organism evidence="4 5">
    <name type="scientific">Salmonella enterica I</name>
    <dbReference type="NCBI Taxonomy" id="59201"/>
    <lineage>
        <taxon>Bacteria</taxon>
        <taxon>Pseudomonadati</taxon>
        <taxon>Pseudomonadota</taxon>
        <taxon>Gammaproteobacteria</taxon>
        <taxon>Enterobacterales</taxon>
        <taxon>Enterobacteriaceae</taxon>
        <taxon>Salmonella</taxon>
    </lineage>
</organism>
<accession>A0A379WWG6</accession>
<dbReference type="SMART" id="SM01086">
    <property type="entry name" value="ClpB_D2-small"/>
    <property type="match status" value="1"/>
</dbReference>
<evidence type="ECO:0000313" key="4">
    <source>
        <dbReference type="EMBL" id="SUH38402.1"/>
    </source>
</evidence>
<dbReference type="PANTHER" id="PTHR11638">
    <property type="entry name" value="ATP-DEPENDENT CLP PROTEASE"/>
    <property type="match status" value="1"/>
</dbReference>
<dbReference type="InterPro" id="IPR027417">
    <property type="entry name" value="P-loop_NTPase"/>
</dbReference>
<dbReference type="GO" id="GO:0034605">
    <property type="term" value="P:cellular response to heat"/>
    <property type="evidence" value="ECO:0007669"/>
    <property type="project" value="TreeGrafter"/>
</dbReference>
<evidence type="ECO:0000313" key="5">
    <source>
        <dbReference type="Proteomes" id="UP000254712"/>
    </source>
</evidence>
<gene>
    <name evidence="4" type="primary">clpA_2</name>
    <name evidence="4" type="ORF">NCTC8261_04729</name>
</gene>
<keyword evidence="2 4" id="KW-0067">ATP-binding</keyword>
<dbReference type="InterPro" id="IPR050130">
    <property type="entry name" value="ClpA_ClpB"/>
</dbReference>
<dbReference type="Proteomes" id="UP000254712">
    <property type="component" value="Unassembled WGS sequence"/>
</dbReference>
<keyword evidence="1" id="KW-0547">Nucleotide-binding</keyword>
<sequence>MIHQVVDKFIVELQAQLDQKGVSLEVSQEARDWLAEKGYDRAMGARPMARVIQDNLKKPLANELLFGSLVDGGTGHRRAG</sequence>
<dbReference type="GO" id="GO:0006508">
    <property type="term" value="P:proteolysis"/>
    <property type="evidence" value="ECO:0007669"/>
    <property type="project" value="UniProtKB-KW"/>
</dbReference>
<evidence type="ECO:0000256" key="2">
    <source>
        <dbReference type="ARBA" id="ARBA00022840"/>
    </source>
</evidence>
<protein>
    <submittedName>
        <fullName evidence="4">ATP-dependent Clp protease ATP-binding subunit</fullName>
    </submittedName>
</protein>
<dbReference type="InterPro" id="IPR019489">
    <property type="entry name" value="Clp_ATPase_C"/>
</dbReference>
<dbReference type="GO" id="GO:0005737">
    <property type="term" value="C:cytoplasm"/>
    <property type="evidence" value="ECO:0007669"/>
    <property type="project" value="TreeGrafter"/>
</dbReference>
<proteinExistence type="predicted"/>
<dbReference type="GO" id="GO:0016887">
    <property type="term" value="F:ATP hydrolysis activity"/>
    <property type="evidence" value="ECO:0007669"/>
    <property type="project" value="TreeGrafter"/>
</dbReference>
<dbReference type="AlphaFoldDB" id="A0A379WWG6"/>
<dbReference type="Gene3D" id="1.10.8.60">
    <property type="match status" value="1"/>
</dbReference>
<name>A0A379WWG6_SALET</name>
<reference evidence="4 5" key="1">
    <citation type="submission" date="2018-06" db="EMBL/GenBank/DDBJ databases">
        <authorList>
            <consortium name="Pathogen Informatics"/>
            <person name="Doyle S."/>
        </authorList>
    </citation>
    <scope>NUCLEOTIDE SEQUENCE [LARGE SCALE GENOMIC DNA]</scope>
    <source>
        <strain evidence="4 5">NCTC8261</strain>
    </source>
</reference>
<dbReference type="PANTHER" id="PTHR11638:SF111">
    <property type="entry name" value="ATP-DEPENDENT CLP PROTEASE ATP-BINDING SUBUNIT CLPA"/>
    <property type="match status" value="1"/>
</dbReference>
<feature type="domain" description="Clp ATPase C-terminal" evidence="3">
    <location>
        <begin position="1"/>
        <end position="79"/>
    </location>
</feature>
<evidence type="ECO:0000256" key="1">
    <source>
        <dbReference type="ARBA" id="ARBA00022741"/>
    </source>
</evidence>
<dbReference type="GO" id="GO:0005524">
    <property type="term" value="F:ATP binding"/>
    <property type="evidence" value="ECO:0007669"/>
    <property type="project" value="UniProtKB-KW"/>
</dbReference>
<dbReference type="GO" id="GO:0008233">
    <property type="term" value="F:peptidase activity"/>
    <property type="evidence" value="ECO:0007669"/>
    <property type="project" value="UniProtKB-KW"/>
</dbReference>